<name>A0ACC1Z3Z9_MELAZ</name>
<keyword evidence="1" id="KW-0396">Initiation factor</keyword>
<protein>
    <submittedName>
        <fullName evidence="1">Eukaryotic translation initiation factor 3 subunit C like</fullName>
    </submittedName>
</protein>
<evidence type="ECO:0000313" key="1">
    <source>
        <dbReference type="EMBL" id="KAJ4730228.1"/>
    </source>
</evidence>
<evidence type="ECO:0000313" key="2">
    <source>
        <dbReference type="Proteomes" id="UP001164539"/>
    </source>
</evidence>
<comment type="caution">
    <text evidence="1">The sequence shown here is derived from an EMBL/GenBank/DDBJ whole genome shotgun (WGS) entry which is preliminary data.</text>
</comment>
<organism evidence="1 2">
    <name type="scientific">Melia azedarach</name>
    <name type="common">Chinaberry tree</name>
    <dbReference type="NCBI Taxonomy" id="155640"/>
    <lineage>
        <taxon>Eukaryota</taxon>
        <taxon>Viridiplantae</taxon>
        <taxon>Streptophyta</taxon>
        <taxon>Embryophyta</taxon>
        <taxon>Tracheophyta</taxon>
        <taxon>Spermatophyta</taxon>
        <taxon>Magnoliopsida</taxon>
        <taxon>eudicotyledons</taxon>
        <taxon>Gunneridae</taxon>
        <taxon>Pentapetalae</taxon>
        <taxon>rosids</taxon>
        <taxon>malvids</taxon>
        <taxon>Sapindales</taxon>
        <taxon>Meliaceae</taxon>
        <taxon>Melia</taxon>
    </lineage>
</organism>
<proteinExistence type="predicted"/>
<dbReference type="EMBL" id="CM051394">
    <property type="protein sequence ID" value="KAJ4730228.1"/>
    <property type="molecule type" value="Genomic_DNA"/>
</dbReference>
<dbReference type="Proteomes" id="UP001164539">
    <property type="component" value="Chromosome 1"/>
</dbReference>
<keyword evidence="1" id="KW-0648">Protein biosynthesis</keyword>
<accession>A0ACC1Z3Z9</accession>
<sequence>MKLENRTEDPMALSPFCDFFNKPFSWISALVLSLIFISIFLGFGFFSILFTSLVLIVSSLLFTITKQKPVTEEINNLNSDIHQNNESVKPQKEAEVEHKIHDYSIKSPDLLSESESLNQLSSSEESEIEWPYREIADCSDGSISDEESDLIEISLPSGHYVPASKFNLQQNKVVADFSTHSVLKQHSLMELLAEINEMNEEENLIEIDISMGSIKCSRFEIEA</sequence>
<keyword evidence="2" id="KW-1185">Reference proteome</keyword>
<gene>
    <name evidence="1" type="ORF">OWV82_002889</name>
</gene>
<reference evidence="1 2" key="1">
    <citation type="journal article" date="2023" name="Science">
        <title>Complex scaffold remodeling in plant triterpene biosynthesis.</title>
        <authorList>
            <person name="De La Pena R."/>
            <person name="Hodgson H."/>
            <person name="Liu J.C."/>
            <person name="Stephenson M.J."/>
            <person name="Martin A.C."/>
            <person name="Owen C."/>
            <person name="Harkess A."/>
            <person name="Leebens-Mack J."/>
            <person name="Jimenez L.E."/>
            <person name="Osbourn A."/>
            <person name="Sattely E.S."/>
        </authorList>
    </citation>
    <scope>NUCLEOTIDE SEQUENCE [LARGE SCALE GENOMIC DNA]</scope>
    <source>
        <strain evidence="2">cv. JPN11</strain>
        <tissue evidence="1">Leaf</tissue>
    </source>
</reference>